<feature type="region of interest" description="Disordered" evidence="1">
    <location>
        <begin position="447"/>
        <end position="472"/>
    </location>
</feature>
<organism evidence="2 3">
    <name type="scientific">Xylocopa violacea</name>
    <name type="common">Violet carpenter bee</name>
    <name type="synonym">Apis violacea</name>
    <dbReference type="NCBI Taxonomy" id="135666"/>
    <lineage>
        <taxon>Eukaryota</taxon>
        <taxon>Metazoa</taxon>
        <taxon>Ecdysozoa</taxon>
        <taxon>Arthropoda</taxon>
        <taxon>Hexapoda</taxon>
        <taxon>Insecta</taxon>
        <taxon>Pterygota</taxon>
        <taxon>Neoptera</taxon>
        <taxon>Endopterygota</taxon>
        <taxon>Hymenoptera</taxon>
        <taxon>Apocrita</taxon>
        <taxon>Aculeata</taxon>
        <taxon>Apoidea</taxon>
        <taxon>Anthophila</taxon>
        <taxon>Apidae</taxon>
        <taxon>Xylocopa</taxon>
        <taxon>Xylocopa</taxon>
    </lineage>
</organism>
<accession>A0ABP1PCA5</accession>
<gene>
    <name evidence="2" type="ORF">XYLVIOL_LOCUS9618</name>
</gene>
<comment type="caution">
    <text evidence="2">The sequence shown here is derived from an EMBL/GenBank/DDBJ whole genome shotgun (WGS) entry which is preliminary data.</text>
</comment>
<evidence type="ECO:0000313" key="2">
    <source>
        <dbReference type="EMBL" id="CAL7949837.1"/>
    </source>
</evidence>
<evidence type="ECO:0000313" key="3">
    <source>
        <dbReference type="Proteomes" id="UP001642520"/>
    </source>
</evidence>
<keyword evidence="3" id="KW-1185">Reference proteome</keyword>
<proteinExistence type="predicted"/>
<feature type="compositionally biased region" description="Low complexity" evidence="1">
    <location>
        <begin position="453"/>
        <end position="468"/>
    </location>
</feature>
<sequence>MRRRRNRHPCVHLHISQDAISDYWKVCDKSVHNTNGINDENLDEKCTDTKRNTIKVIHQCREEIVNECNRDVKNGGKKEDISKEDSKSIEKLISLEPCTNEEDSQKTLCICANKPCSDCNISRFSPRLIAKKEENKKLEQIKKSYVSKDIYNDDIKLSSKCINEGASNTMEKQLNLCDINTIDAQSSLKKTSNKRRSQSDTSFGEMIIADNCVDSILYNELRKKCGSSVKKNLSQDYLEIDKTIELNFTPKSRLQSTQRMKSHQKLDELNKIVTDFSDDIRTFTFIQKQKDNSKHSVNNHQSTSSLQGKLPSRTFEIASGVQQKNTIPVTSYKKKVNMGKLQKFLCRNCYCNAKVDTCNDSQWNNCRKQSLPQSQSYSPSQSRYKAWSTNVQSQRSNYPCACCLKSREKTDSIIYRKISSPRETHSAKGKLQSLQCKEKPTLVIFKNRKLSRSRNSTNSPHSSSITSSGTVGKSLPNNSVNCRCPSYKASRYTIPASSGYKYSKNDTIIEPTSLFSSSSSLSRSKRCHSWIALSQNSAYSQEPISSSSCMKFQRWRRTYPEYEKRRSLYPASTSCSCSLSSMETLRDVYNLEETDCELRSRKLWRKPRLYEQKKKKMIHMDERHVRWNIKKAY</sequence>
<protein>
    <submittedName>
        <fullName evidence="2">Uncharacterized protein</fullName>
    </submittedName>
</protein>
<reference evidence="2 3" key="1">
    <citation type="submission" date="2024-08" db="EMBL/GenBank/DDBJ databases">
        <authorList>
            <person name="Will J Nash"/>
            <person name="Angela Man"/>
            <person name="Seanna McTaggart"/>
            <person name="Kendall Baker"/>
            <person name="Tom Barker"/>
            <person name="Leah Catchpole"/>
            <person name="Alex Durrant"/>
            <person name="Karim Gharbi"/>
            <person name="Naomi Irish"/>
            <person name="Gemy Kaithakottil"/>
            <person name="Debby Ku"/>
            <person name="Aaliyah Providence"/>
            <person name="Felix Shaw"/>
            <person name="David Swarbreck"/>
            <person name="Chris Watkins"/>
            <person name="Ann M. McCartney"/>
            <person name="Giulio Formenti"/>
            <person name="Alice Mouton"/>
            <person name="Noel Vella"/>
            <person name="Bjorn M von Reumont"/>
            <person name="Adriana Vella"/>
            <person name="Wilfried Haerty"/>
        </authorList>
    </citation>
    <scope>NUCLEOTIDE SEQUENCE [LARGE SCALE GENOMIC DNA]</scope>
</reference>
<dbReference type="Proteomes" id="UP001642520">
    <property type="component" value="Unassembled WGS sequence"/>
</dbReference>
<dbReference type="EMBL" id="CAXAJV020001300">
    <property type="protein sequence ID" value="CAL7949837.1"/>
    <property type="molecule type" value="Genomic_DNA"/>
</dbReference>
<evidence type="ECO:0000256" key="1">
    <source>
        <dbReference type="SAM" id="MobiDB-lite"/>
    </source>
</evidence>
<name>A0ABP1PCA5_XYLVO</name>